<dbReference type="PROSITE" id="PS00821">
    <property type="entry name" value="CYTO_HEME_LYASE_1"/>
    <property type="match status" value="1"/>
</dbReference>
<feature type="region of interest" description="Disordered" evidence="11">
    <location>
        <begin position="107"/>
        <end position="144"/>
    </location>
</feature>
<dbReference type="OrthoDB" id="4243at2759"/>
<keyword evidence="3 10" id="KW-0349">Heme</keyword>
<evidence type="ECO:0000256" key="8">
    <source>
        <dbReference type="ARBA" id="ARBA00023136"/>
    </source>
</evidence>
<keyword evidence="7 10" id="KW-0496">Mitochondrion</keyword>
<dbReference type="GO" id="GO:0046872">
    <property type="term" value="F:metal ion binding"/>
    <property type="evidence" value="ECO:0007669"/>
    <property type="project" value="UniProtKB-KW"/>
</dbReference>
<dbReference type="OMA" id="KARFWLF"/>
<evidence type="ECO:0000256" key="7">
    <source>
        <dbReference type="ARBA" id="ARBA00023128"/>
    </source>
</evidence>
<keyword evidence="6 10" id="KW-0408">Iron</keyword>
<dbReference type="InParanoid" id="A0A0G4EVP5"/>
<feature type="compositionally biased region" description="Low complexity" evidence="11">
    <location>
        <begin position="77"/>
        <end position="93"/>
    </location>
</feature>
<accession>A0A0G4EVP5</accession>
<evidence type="ECO:0000256" key="2">
    <source>
        <dbReference type="ARBA" id="ARBA00007255"/>
    </source>
</evidence>
<dbReference type="PANTHER" id="PTHR12743:SF8">
    <property type="entry name" value="PROTEIN HRI1"/>
    <property type="match status" value="1"/>
</dbReference>
<evidence type="ECO:0000256" key="3">
    <source>
        <dbReference type="ARBA" id="ARBA00022617"/>
    </source>
</evidence>
<evidence type="ECO:0000256" key="11">
    <source>
        <dbReference type="SAM" id="MobiDB-lite"/>
    </source>
</evidence>
<keyword evidence="4 10" id="KW-0479">Metal-binding</keyword>
<feature type="region of interest" description="Disordered" evidence="11">
    <location>
        <begin position="1"/>
        <end position="93"/>
    </location>
</feature>
<evidence type="ECO:0000256" key="1">
    <source>
        <dbReference type="ARBA" id="ARBA00004273"/>
    </source>
</evidence>
<dbReference type="EMBL" id="CDMY01000319">
    <property type="protein sequence ID" value="CEM02166.1"/>
    <property type="molecule type" value="Genomic_DNA"/>
</dbReference>
<dbReference type="PROSITE" id="PS00822">
    <property type="entry name" value="CYTO_HEME_LYASE_2"/>
    <property type="match status" value="1"/>
</dbReference>
<keyword evidence="8 10" id="KW-0472">Membrane</keyword>
<reference evidence="12 13" key="1">
    <citation type="submission" date="2014-11" db="EMBL/GenBank/DDBJ databases">
        <authorList>
            <person name="Zhu J."/>
            <person name="Qi W."/>
            <person name="Song R."/>
        </authorList>
    </citation>
    <scope>NUCLEOTIDE SEQUENCE [LARGE SCALE GENOMIC DNA]</scope>
</reference>
<dbReference type="PhylomeDB" id="A0A0G4EVP5"/>
<name>A0A0G4EVP5_VITBC</name>
<dbReference type="AlphaFoldDB" id="A0A0G4EVP5"/>
<comment type="function">
    <text evidence="10">Lyase that catalyzes the covalent linking of the heme group to the cytochrome C apoprotein to produce the mature functional cytochrome.</text>
</comment>
<keyword evidence="13" id="KW-1185">Reference proteome</keyword>
<dbReference type="Pfam" id="PF01265">
    <property type="entry name" value="Cyto_heme_lyase"/>
    <property type="match status" value="1"/>
</dbReference>
<dbReference type="GO" id="GO:0005743">
    <property type="term" value="C:mitochondrial inner membrane"/>
    <property type="evidence" value="ECO:0007669"/>
    <property type="project" value="UniProtKB-SubCell"/>
</dbReference>
<organism evidence="12 13">
    <name type="scientific">Vitrella brassicaformis (strain CCMP3155)</name>
    <dbReference type="NCBI Taxonomy" id="1169540"/>
    <lineage>
        <taxon>Eukaryota</taxon>
        <taxon>Sar</taxon>
        <taxon>Alveolata</taxon>
        <taxon>Colpodellida</taxon>
        <taxon>Vitrellaceae</taxon>
        <taxon>Vitrella</taxon>
    </lineage>
</organism>
<dbReference type="STRING" id="1169540.A0A0G4EVP5"/>
<comment type="similarity">
    <text evidence="2 10">Belongs to the cytochrome c-type heme lyase family.</text>
</comment>
<dbReference type="InterPro" id="IPR000511">
    <property type="entry name" value="Holocyt_c/c1_synthase"/>
</dbReference>
<evidence type="ECO:0000256" key="4">
    <source>
        <dbReference type="ARBA" id="ARBA00022723"/>
    </source>
</evidence>
<proteinExistence type="inferred from homology"/>
<dbReference type="EC" id="4.4.1.17" evidence="10"/>
<comment type="subcellular location">
    <subcellularLocation>
        <location evidence="1 10">Mitochondrion inner membrane</location>
    </subcellularLocation>
</comment>
<evidence type="ECO:0000256" key="6">
    <source>
        <dbReference type="ARBA" id="ARBA00023004"/>
    </source>
</evidence>
<dbReference type="FunCoup" id="A0A0G4EVP5">
    <property type="interactions" value="100"/>
</dbReference>
<comment type="catalytic activity">
    <reaction evidence="10">
        <text>holo-[cytochrome c] = apo-[cytochrome c] + heme b</text>
        <dbReference type="Rhea" id="RHEA:22648"/>
        <dbReference type="Rhea" id="RHEA-COMP:10725"/>
        <dbReference type="Rhea" id="RHEA-COMP:10726"/>
        <dbReference type="ChEBI" id="CHEBI:29950"/>
        <dbReference type="ChEBI" id="CHEBI:60344"/>
        <dbReference type="ChEBI" id="CHEBI:83739"/>
        <dbReference type="EC" id="4.4.1.17"/>
    </reaction>
</comment>
<protein>
    <recommendedName>
        <fullName evidence="10">Holocytochrome c-type synthase</fullName>
        <ecNumber evidence="10">4.4.1.17</ecNumber>
    </recommendedName>
</protein>
<dbReference type="PANTHER" id="PTHR12743">
    <property type="entry name" value="CYTOCHROME C1 HEME LYASE"/>
    <property type="match status" value="1"/>
</dbReference>
<evidence type="ECO:0000313" key="13">
    <source>
        <dbReference type="Proteomes" id="UP000041254"/>
    </source>
</evidence>
<evidence type="ECO:0000256" key="5">
    <source>
        <dbReference type="ARBA" id="ARBA00022792"/>
    </source>
</evidence>
<keyword evidence="5 10" id="KW-0999">Mitochondrion inner membrane</keyword>
<evidence type="ECO:0000256" key="10">
    <source>
        <dbReference type="RuleBase" id="RU363130"/>
    </source>
</evidence>
<keyword evidence="9 10" id="KW-0456">Lyase</keyword>
<dbReference type="VEuPathDB" id="CryptoDB:Vbra_1729"/>
<dbReference type="GO" id="GO:0004408">
    <property type="term" value="F:holocytochrome-c synthase activity"/>
    <property type="evidence" value="ECO:0007669"/>
    <property type="project" value="UniProtKB-EC"/>
</dbReference>
<evidence type="ECO:0000256" key="9">
    <source>
        <dbReference type="ARBA" id="ARBA00023239"/>
    </source>
</evidence>
<sequence length="326" mass="36679">MVSDDSNQLRGCPIDHSKMPPASSSPPSGCPIDHSKMQASQASPAPPAQQPSGCPIDHTKLAQAKAAGCPIDHTQMSQSSPSPSPSVSPESAPLRGWEGLMARLEHQAQQIQRQGAREKQQQGFEQIDPRNMMPVIPNKPTSADSDVLLSTSREHSTIPKTGSDEVWVYPSPQQFYNALLRKDKDPEADHMDATVYVHNWVNEQTWKGIMKWEEMHNKECPNPTLTRFVGKSDDLSLRARYNSLFTHLGRPFDRHDWFVDRCGEQVRYIIDYYDDQTLDDDIQVTIDTRPAPDSLSNIWDRIKRPFWLIWKQRQAAADTGSSPAPA</sequence>
<evidence type="ECO:0000313" key="12">
    <source>
        <dbReference type="EMBL" id="CEM02166.1"/>
    </source>
</evidence>
<dbReference type="Proteomes" id="UP000041254">
    <property type="component" value="Unassembled WGS sequence"/>
</dbReference>
<gene>
    <name evidence="12" type="ORF">Vbra_1729</name>
</gene>